<gene>
    <name evidence="2" type="ORF">BC793_113139</name>
</gene>
<dbReference type="RefSeq" id="WP_109597667.1">
    <property type="nucleotide sequence ID" value="NZ_QGGR01000013.1"/>
</dbReference>
<dbReference type="GO" id="GO:0003677">
    <property type="term" value="F:DNA binding"/>
    <property type="evidence" value="ECO:0007669"/>
    <property type="project" value="UniProtKB-KW"/>
</dbReference>
<sequence length="118" mass="12862">MPGGDPDARAPHPALGLNEAVHQKTRLALLTLLDEAGRADFAYLKRTLDLTDGNLGRHIDVLTTQGLVETAKEFIGRRPRTWVTITRLGEQALAAEMDVLAALVNRFRTNGTTTRDGS</sequence>
<dbReference type="Pfam" id="PF13601">
    <property type="entry name" value="HTH_34"/>
    <property type="match status" value="1"/>
</dbReference>
<dbReference type="PANTHER" id="PTHR37318">
    <property type="entry name" value="BSL7504 PROTEIN"/>
    <property type="match status" value="1"/>
</dbReference>
<proteinExistence type="predicted"/>
<dbReference type="Proteomes" id="UP000245697">
    <property type="component" value="Unassembled WGS sequence"/>
</dbReference>
<dbReference type="SUPFAM" id="SSF46785">
    <property type="entry name" value="Winged helix' DNA-binding domain"/>
    <property type="match status" value="1"/>
</dbReference>
<keyword evidence="3" id="KW-1185">Reference proteome</keyword>
<evidence type="ECO:0000259" key="1">
    <source>
        <dbReference type="Pfam" id="PF13601"/>
    </source>
</evidence>
<protein>
    <submittedName>
        <fullName evidence="2">DNA-binding MarR family transcriptional regulator</fullName>
    </submittedName>
</protein>
<name>A0A316FAA6_9ACTN</name>
<comment type="caution">
    <text evidence="2">The sequence shown here is derived from an EMBL/GenBank/DDBJ whole genome shotgun (WGS) entry which is preliminary data.</text>
</comment>
<feature type="domain" description="Winged helix DNA-binding" evidence="1">
    <location>
        <begin position="26"/>
        <end position="104"/>
    </location>
</feature>
<evidence type="ECO:0000313" key="3">
    <source>
        <dbReference type="Proteomes" id="UP000245697"/>
    </source>
</evidence>
<dbReference type="EMBL" id="QGGR01000013">
    <property type="protein sequence ID" value="PWK43457.1"/>
    <property type="molecule type" value="Genomic_DNA"/>
</dbReference>
<dbReference type="PANTHER" id="PTHR37318:SF1">
    <property type="entry name" value="BSL7504 PROTEIN"/>
    <property type="match status" value="1"/>
</dbReference>
<dbReference type="Gene3D" id="1.10.10.10">
    <property type="entry name" value="Winged helix-like DNA-binding domain superfamily/Winged helix DNA-binding domain"/>
    <property type="match status" value="1"/>
</dbReference>
<dbReference type="InterPro" id="IPR036390">
    <property type="entry name" value="WH_DNA-bd_sf"/>
</dbReference>
<organism evidence="2 3">
    <name type="scientific">Actinoplanes xinjiangensis</name>
    <dbReference type="NCBI Taxonomy" id="512350"/>
    <lineage>
        <taxon>Bacteria</taxon>
        <taxon>Bacillati</taxon>
        <taxon>Actinomycetota</taxon>
        <taxon>Actinomycetes</taxon>
        <taxon>Micromonosporales</taxon>
        <taxon>Micromonosporaceae</taxon>
        <taxon>Actinoplanes</taxon>
    </lineage>
</organism>
<accession>A0A316FAA6</accession>
<dbReference type="AlphaFoldDB" id="A0A316FAA6"/>
<reference evidence="2 3" key="1">
    <citation type="submission" date="2018-05" db="EMBL/GenBank/DDBJ databases">
        <title>Genomic Encyclopedia of Archaeal and Bacterial Type Strains, Phase II (KMG-II): from individual species to whole genera.</title>
        <authorList>
            <person name="Goeker M."/>
        </authorList>
    </citation>
    <scope>NUCLEOTIDE SEQUENCE [LARGE SCALE GENOMIC DNA]</scope>
    <source>
        <strain evidence="2 3">DSM 45184</strain>
    </source>
</reference>
<dbReference type="InterPro" id="IPR027395">
    <property type="entry name" value="WH_DNA-bd_dom"/>
</dbReference>
<dbReference type="InterPro" id="IPR036388">
    <property type="entry name" value="WH-like_DNA-bd_sf"/>
</dbReference>
<evidence type="ECO:0000313" key="2">
    <source>
        <dbReference type="EMBL" id="PWK43457.1"/>
    </source>
</evidence>
<keyword evidence="2" id="KW-0238">DNA-binding</keyword>
<dbReference type="OrthoDB" id="4952043at2"/>